<gene>
    <name evidence="2" type="ORF">GA0070213_108147</name>
</gene>
<evidence type="ECO:0000256" key="1">
    <source>
        <dbReference type="SAM" id="MobiDB-lite"/>
    </source>
</evidence>
<feature type="compositionally biased region" description="Low complexity" evidence="1">
    <location>
        <begin position="13"/>
        <end position="32"/>
    </location>
</feature>
<dbReference type="STRING" id="745366.GA0070213_108147"/>
<evidence type="ECO:0000313" key="3">
    <source>
        <dbReference type="Proteomes" id="UP000199360"/>
    </source>
</evidence>
<sequence length="60" mass="5916">MRPAGDQSGTGGISSTTSAASSRVGAGTSAASNTGTPADFRFTSAELVDAATLTVLRRAR</sequence>
<dbReference type="EMBL" id="FMDM01000008">
    <property type="protein sequence ID" value="SCG64815.1"/>
    <property type="molecule type" value="Genomic_DNA"/>
</dbReference>
<name>A0A1C5J2S5_9ACTN</name>
<feature type="region of interest" description="Disordered" evidence="1">
    <location>
        <begin position="1"/>
        <end position="41"/>
    </location>
</feature>
<dbReference type="RefSeq" id="WP_175441383.1">
    <property type="nucleotide sequence ID" value="NZ_FMDM01000008.1"/>
</dbReference>
<evidence type="ECO:0000313" key="2">
    <source>
        <dbReference type="EMBL" id="SCG64815.1"/>
    </source>
</evidence>
<proteinExistence type="predicted"/>
<dbReference type="Proteomes" id="UP000199360">
    <property type="component" value="Unassembled WGS sequence"/>
</dbReference>
<organism evidence="2 3">
    <name type="scientific">Micromonospora humi</name>
    <dbReference type="NCBI Taxonomy" id="745366"/>
    <lineage>
        <taxon>Bacteria</taxon>
        <taxon>Bacillati</taxon>
        <taxon>Actinomycetota</taxon>
        <taxon>Actinomycetes</taxon>
        <taxon>Micromonosporales</taxon>
        <taxon>Micromonosporaceae</taxon>
        <taxon>Micromonospora</taxon>
    </lineage>
</organism>
<protein>
    <submittedName>
        <fullName evidence="2">Uncharacterized protein</fullName>
    </submittedName>
</protein>
<accession>A0A1C5J2S5</accession>
<keyword evidence="3" id="KW-1185">Reference proteome</keyword>
<reference evidence="3" key="1">
    <citation type="submission" date="2016-06" db="EMBL/GenBank/DDBJ databases">
        <authorList>
            <person name="Varghese N."/>
            <person name="Submissions Spin"/>
        </authorList>
    </citation>
    <scope>NUCLEOTIDE SEQUENCE [LARGE SCALE GENOMIC DNA]</scope>
    <source>
        <strain evidence="3">DSM 45647</strain>
    </source>
</reference>
<dbReference type="AlphaFoldDB" id="A0A1C5J2S5"/>